<evidence type="ECO:0000256" key="11">
    <source>
        <dbReference type="ARBA" id="ARBA00023136"/>
    </source>
</evidence>
<dbReference type="GO" id="GO:0009725">
    <property type="term" value="P:response to hormone"/>
    <property type="evidence" value="ECO:0007669"/>
    <property type="project" value="UniProtKB-ARBA"/>
</dbReference>
<dbReference type="HOGENOM" id="CLU_026390_1_0_1"/>
<dbReference type="EC" id="1.14.14.17" evidence="5 12"/>
<keyword evidence="15" id="KW-1185">Reference proteome</keyword>
<evidence type="ECO:0000256" key="8">
    <source>
        <dbReference type="ARBA" id="ARBA00022827"/>
    </source>
</evidence>
<dbReference type="GO" id="GO:0004506">
    <property type="term" value="F:squalene monooxygenase activity"/>
    <property type="evidence" value="ECO:0000318"/>
    <property type="project" value="GO_Central"/>
</dbReference>
<dbReference type="eggNOG" id="KOG1298">
    <property type="taxonomic scope" value="Eukaryota"/>
</dbReference>
<evidence type="ECO:0000313" key="15">
    <source>
        <dbReference type="Proteomes" id="UP000001514"/>
    </source>
</evidence>
<comment type="catalytic activity">
    <reaction evidence="12">
        <text>squalene + reduced [NADPH--hemoprotein reductase] + O2 = (S)-2,3-epoxysqualene + oxidized [NADPH--hemoprotein reductase] + H2O + H(+)</text>
        <dbReference type="Rhea" id="RHEA:25282"/>
        <dbReference type="Rhea" id="RHEA-COMP:11964"/>
        <dbReference type="Rhea" id="RHEA-COMP:11965"/>
        <dbReference type="ChEBI" id="CHEBI:15377"/>
        <dbReference type="ChEBI" id="CHEBI:15378"/>
        <dbReference type="ChEBI" id="CHEBI:15379"/>
        <dbReference type="ChEBI" id="CHEBI:15440"/>
        <dbReference type="ChEBI" id="CHEBI:15441"/>
        <dbReference type="ChEBI" id="CHEBI:57618"/>
        <dbReference type="ChEBI" id="CHEBI:58210"/>
        <dbReference type="EC" id="1.14.14.17"/>
    </reaction>
</comment>
<organism evidence="15">
    <name type="scientific">Selaginella moellendorffii</name>
    <name type="common">Spikemoss</name>
    <dbReference type="NCBI Taxonomy" id="88036"/>
    <lineage>
        <taxon>Eukaryota</taxon>
        <taxon>Viridiplantae</taxon>
        <taxon>Streptophyta</taxon>
        <taxon>Embryophyta</taxon>
        <taxon>Tracheophyta</taxon>
        <taxon>Lycopodiopsida</taxon>
        <taxon>Selaginellales</taxon>
        <taxon>Selaginellaceae</taxon>
        <taxon>Selaginella</taxon>
    </lineage>
</organism>
<keyword evidence="9 12" id="KW-1133">Transmembrane helix</keyword>
<dbReference type="SUPFAM" id="SSF51905">
    <property type="entry name" value="FAD/NAD(P)-binding domain"/>
    <property type="match status" value="1"/>
</dbReference>
<sequence>MSLTVTALSRKVSSKSSNVAAALVPPEKERGAFGVEREGDAVDCIVVGAGIAGAALAYALGKDSRRVLLIERDCSEPDRIVGELLQPGGYLKLVELGMKDCVDEIEAQRVHGYALFKDGRDAKVGYPLKGRSEDVAGRSFHHGRFVQRLRQKADSLHTVKLVEGTVLSLIEGDGIVKGVRYRVKKEDGVQVVEAYAPITFVCDGYSSNLRKNLCTPKVDVPSHFVGLILENCQLPYSNFGHVVLANPSPILFYPISNTEIRCLVDCPKEVMQSVRSGKMAHHLINNVAPQLPVQLRDSFIAAASDTTKIRSMENKIMPAVPIPKPGALLLGDAFNMRHPLTGGGMTVALSDVVLLRDMLRPVVSFQDQAAVCSYLQAFYTRRKPVASTINTLAGALYRVFCASPDVAMTEMTQACFDYLSLGGVFSSGPVALLSGLNPRPLSLVAHFFAVAFFGVGRLLLRYPSPKNFWVAFRLVKGAASIIFPIIQAEGVVQMFFPWIMTLFYRSPLHV</sequence>
<dbReference type="FunFam" id="3.50.50.60:FF:000074">
    <property type="entry name" value="Squalene monooxygenase 2"/>
    <property type="match status" value="1"/>
</dbReference>
<protein>
    <recommendedName>
        <fullName evidence="5 12">Squalene monooxygenase</fullName>
        <ecNumber evidence="5 12">1.14.14.17</ecNumber>
    </recommendedName>
</protein>
<evidence type="ECO:0000256" key="10">
    <source>
        <dbReference type="ARBA" id="ARBA00023002"/>
    </source>
</evidence>
<dbReference type="GO" id="GO:0016020">
    <property type="term" value="C:membrane"/>
    <property type="evidence" value="ECO:0007669"/>
    <property type="project" value="UniProtKB-SubCell"/>
</dbReference>
<dbReference type="AlphaFoldDB" id="D8RVC3"/>
<dbReference type="FunCoup" id="D8RVC3">
    <property type="interactions" value="1424"/>
</dbReference>
<dbReference type="PANTHER" id="PTHR10835:SF0">
    <property type="entry name" value="SQUALENE MONOOXYGENASE"/>
    <property type="match status" value="1"/>
</dbReference>
<keyword evidence="8 12" id="KW-0274">FAD</keyword>
<dbReference type="Pfam" id="PF08491">
    <property type="entry name" value="SE"/>
    <property type="match status" value="1"/>
</dbReference>
<keyword evidence="7 12" id="KW-0812">Transmembrane</keyword>
<evidence type="ECO:0000256" key="1">
    <source>
        <dbReference type="ARBA" id="ARBA00001974"/>
    </source>
</evidence>
<dbReference type="InterPro" id="IPR040125">
    <property type="entry name" value="Squalene_monox"/>
</dbReference>
<comment type="function">
    <text evidence="12">Catalyzes the stereospecific oxidation of squalene to (S)-2,3-epoxysqualene, and is considered to be a rate-limiting enzyme in steroid biosynthesis.</text>
</comment>
<proteinExistence type="inferred from homology"/>
<dbReference type="InterPro" id="IPR036188">
    <property type="entry name" value="FAD/NAD-bd_sf"/>
</dbReference>
<evidence type="ECO:0000256" key="2">
    <source>
        <dbReference type="ARBA" id="ARBA00004141"/>
    </source>
</evidence>
<accession>D8RVC3</accession>
<evidence type="ECO:0000256" key="5">
    <source>
        <dbReference type="ARBA" id="ARBA00012312"/>
    </source>
</evidence>
<dbReference type="Gramene" id="EFJ23930">
    <property type="protein sequence ID" value="EFJ23930"/>
    <property type="gene ID" value="SELMODRAFT_150266"/>
</dbReference>
<keyword evidence="6 12" id="KW-0285">Flavoprotein</keyword>
<dbReference type="OMA" id="AKRTFYW"/>
<dbReference type="KEGG" id="smo:SELMODRAFT_150266"/>
<comment type="subcellular location">
    <subcellularLocation>
        <location evidence="2 12">Membrane</location>
        <topology evidence="2 12">Multi-pass membrane protein</topology>
    </subcellularLocation>
</comment>
<comment type="cofactor">
    <cofactor evidence="1 12">
        <name>FAD</name>
        <dbReference type="ChEBI" id="CHEBI:57692"/>
    </cofactor>
</comment>
<evidence type="ECO:0000256" key="9">
    <source>
        <dbReference type="ARBA" id="ARBA00022989"/>
    </source>
</evidence>
<dbReference type="OrthoDB" id="1678617at2759"/>
<feature type="transmembrane region" description="Helical" evidence="12">
    <location>
        <begin position="441"/>
        <end position="460"/>
    </location>
</feature>
<comment type="similarity">
    <text evidence="4 12">Belongs to the squalene monooxygenase family.</text>
</comment>
<dbReference type="Pfam" id="PF13450">
    <property type="entry name" value="NAD_binding_8"/>
    <property type="match status" value="1"/>
</dbReference>
<evidence type="ECO:0000256" key="6">
    <source>
        <dbReference type="ARBA" id="ARBA00022630"/>
    </source>
</evidence>
<dbReference type="STRING" id="88036.D8RVC3"/>
<evidence type="ECO:0000256" key="7">
    <source>
        <dbReference type="ARBA" id="ARBA00022692"/>
    </source>
</evidence>
<reference evidence="14 15" key="1">
    <citation type="journal article" date="2011" name="Science">
        <title>The Selaginella genome identifies genetic changes associated with the evolution of vascular plants.</title>
        <authorList>
            <person name="Banks J.A."/>
            <person name="Nishiyama T."/>
            <person name="Hasebe M."/>
            <person name="Bowman J.L."/>
            <person name="Gribskov M."/>
            <person name="dePamphilis C."/>
            <person name="Albert V.A."/>
            <person name="Aono N."/>
            <person name="Aoyama T."/>
            <person name="Ambrose B.A."/>
            <person name="Ashton N.W."/>
            <person name="Axtell M.J."/>
            <person name="Barker E."/>
            <person name="Barker M.S."/>
            <person name="Bennetzen J.L."/>
            <person name="Bonawitz N.D."/>
            <person name="Chapple C."/>
            <person name="Cheng C."/>
            <person name="Correa L.G."/>
            <person name="Dacre M."/>
            <person name="DeBarry J."/>
            <person name="Dreyer I."/>
            <person name="Elias M."/>
            <person name="Engstrom E.M."/>
            <person name="Estelle M."/>
            <person name="Feng L."/>
            <person name="Finet C."/>
            <person name="Floyd S.K."/>
            <person name="Frommer W.B."/>
            <person name="Fujita T."/>
            <person name="Gramzow L."/>
            <person name="Gutensohn M."/>
            <person name="Harholt J."/>
            <person name="Hattori M."/>
            <person name="Heyl A."/>
            <person name="Hirai T."/>
            <person name="Hiwatashi Y."/>
            <person name="Ishikawa M."/>
            <person name="Iwata M."/>
            <person name="Karol K.G."/>
            <person name="Koehler B."/>
            <person name="Kolukisaoglu U."/>
            <person name="Kubo M."/>
            <person name="Kurata T."/>
            <person name="Lalonde S."/>
            <person name="Li K."/>
            <person name="Li Y."/>
            <person name="Litt A."/>
            <person name="Lyons E."/>
            <person name="Manning G."/>
            <person name="Maruyama T."/>
            <person name="Michael T.P."/>
            <person name="Mikami K."/>
            <person name="Miyazaki S."/>
            <person name="Morinaga S."/>
            <person name="Murata T."/>
            <person name="Mueller-Roeber B."/>
            <person name="Nelson D.R."/>
            <person name="Obara M."/>
            <person name="Oguri Y."/>
            <person name="Olmstead R.G."/>
            <person name="Onodera N."/>
            <person name="Petersen B.L."/>
            <person name="Pils B."/>
            <person name="Prigge M."/>
            <person name="Rensing S.A."/>
            <person name="Riano-Pachon D.M."/>
            <person name="Roberts A.W."/>
            <person name="Sato Y."/>
            <person name="Scheller H.V."/>
            <person name="Schulz B."/>
            <person name="Schulz C."/>
            <person name="Shakirov E.V."/>
            <person name="Shibagaki N."/>
            <person name="Shinohara N."/>
            <person name="Shippen D.E."/>
            <person name="Soerensen I."/>
            <person name="Sotooka R."/>
            <person name="Sugimoto N."/>
            <person name="Sugita M."/>
            <person name="Sumikawa N."/>
            <person name="Tanurdzic M."/>
            <person name="Theissen G."/>
            <person name="Ulvskov P."/>
            <person name="Wakazuki S."/>
            <person name="Weng J.K."/>
            <person name="Willats W.W."/>
            <person name="Wipf D."/>
            <person name="Wolf P.G."/>
            <person name="Yang L."/>
            <person name="Zimmer A.D."/>
            <person name="Zhu Q."/>
            <person name="Mitros T."/>
            <person name="Hellsten U."/>
            <person name="Loque D."/>
            <person name="Otillar R."/>
            <person name="Salamov A."/>
            <person name="Schmutz J."/>
            <person name="Shapiro H."/>
            <person name="Lindquist E."/>
            <person name="Lucas S."/>
            <person name="Rokhsar D."/>
            <person name="Grigoriev I.V."/>
        </authorList>
    </citation>
    <scope>NUCLEOTIDE SEQUENCE [LARGE SCALE GENOMIC DNA]</scope>
</reference>
<dbReference type="Proteomes" id="UP000001514">
    <property type="component" value="Unassembled WGS sequence"/>
</dbReference>
<dbReference type="UniPathway" id="UPA00767">
    <property type="reaction ID" value="UER00752"/>
</dbReference>
<feature type="transmembrane region" description="Helical" evidence="12">
    <location>
        <begin position="481"/>
        <end position="504"/>
    </location>
</feature>
<evidence type="ECO:0000256" key="12">
    <source>
        <dbReference type="RuleBase" id="RU367121"/>
    </source>
</evidence>
<dbReference type="GO" id="GO:0050660">
    <property type="term" value="F:flavin adenine dinucleotide binding"/>
    <property type="evidence" value="ECO:0007669"/>
    <property type="project" value="UniProtKB-UniRule"/>
</dbReference>
<evidence type="ECO:0000256" key="4">
    <source>
        <dbReference type="ARBA" id="ARBA00008802"/>
    </source>
</evidence>
<keyword evidence="10 12" id="KW-0560">Oxidoreductase</keyword>
<keyword evidence="11 12" id="KW-0472">Membrane</keyword>
<dbReference type="GO" id="GO:0016126">
    <property type="term" value="P:sterol biosynthetic process"/>
    <property type="evidence" value="ECO:0000318"/>
    <property type="project" value="GO_Central"/>
</dbReference>
<evidence type="ECO:0000313" key="14">
    <source>
        <dbReference type="EMBL" id="EFJ23930.1"/>
    </source>
</evidence>
<dbReference type="Gene3D" id="3.50.50.60">
    <property type="entry name" value="FAD/NAD(P)-binding domain"/>
    <property type="match status" value="1"/>
</dbReference>
<dbReference type="GO" id="GO:0005783">
    <property type="term" value="C:endoplasmic reticulum"/>
    <property type="evidence" value="ECO:0000318"/>
    <property type="project" value="GO_Central"/>
</dbReference>
<evidence type="ECO:0000256" key="3">
    <source>
        <dbReference type="ARBA" id="ARBA00005018"/>
    </source>
</evidence>
<dbReference type="InterPro" id="IPR013698">
    <property type="entry name" value="Squalene_epoxidase"/>
</dbReference>
<name>D8RVC3_SELML</name>
<comment type="pathway">
    <text evidence="3">Terpene metabolism; lanosterol biosynthesis; lanosterol from farnesyl diphosphate: step 2/3.</text>
</comment>
<dbReference type="PRINTS" id="PR00420">
    <property type="entry name" value="RNGMNOXGNASE"/>
</dbReference>
<gene>
    <name evidence="14" type="ORF">SELMODRAFT_150266</name>
</gene>
<dbReference type="EMBL" id="GL377591">
    <property type="protein sequence ID" value="EFJ23930.1"/>
    <property type="molecule type" value="Genomic_DNA"/>
</dbReference>
<feature type="domain" description="Squalene epoxidase" evidence="13">
    <location>
        <begin position="196"/>
        <end position="464"/>
    </location>
</feature>
<dbReference type="PANTHER" id="PTHR10835">
    <property type="entry name" value="SQUALENE MONOOXYGENASE"/>
    <property type="match status" value="1"/>
</dbReference>
<dbReference type="InParanoid" id="D8RVC3"/>
<evidence type="ECO:0000259" key="13">
    <source>
        <dbReference type="Pfam" id="PF08491"/>
    </source>
</evidence>